<evidence type="ECO:0000313" key="4">
    <source>
        <dbReference type="Proteomes" id="UP000812013"/>
    </source>
</evidence>
<dbReference type="SUPFAM" id="SSF50494">
    <property type="entry name" value="Trypsin-like serine proteases"/>
    <property type="match status" value="1"/>
</dbReference>
<dbReference type="Gene3D" id="2.40.10.10">
    <property type="entry name" value="Trypsin-like serine proteases"/>
    <property type="match status" value="2"/>
</dbReference>
<dbReference type="InterPro" id="IPR009003">
    <property type="entry name" value="Peptidase_S1_PA"/>
</dbReference>
<reference evidence="3 4" key="1">
    <citation type="submission" date="2019-12" db="EMBL/GenBank/DDBJ databases">
        <title>Genome sequence of Streptomyces bambusae.</title>
        <authorList>
            <person name="Bansal K."/>
            <person name="Choksket S."/>
            <person name="Korpole S."/>
            <person name="Patil P.B."/>
        </authorList>
    </citation>
    <scope>NUCLEOTIDE SEQUENCE [LARGE SCALE GENOMIC DNA]</scope>
    <source>
        <strain evidence="3 4">SK60</strain>
    </source>
</reference>
<feature type="chain" id="PRO_5047488219" evidence="2">
    <location>
        <begin position="37"/>
        <end position="251"/>
    </location>
</feature>
<gene>
    <name evidence="3" type="ORF">GPJ59_35155</name>
</gene>
<dbReference type="InterPro" id="IPR050966">
    <property type="entry name" value="Glutamyl_endopeptidase"/>
</dbReference>
<dbReference type="InterPro" id="IPR043504">
    <property type="entry name" value="Peptidase_S1_PA_chymotrypsin"/>
</dbReference>
<name>A0ABS6ZGR2_9ACTN</name>
<keyword evidence="4" id="KW-1185">Reference proteome</keyword>
<dbReference type="PANTHER" id="PTHR15462">
    <property type="entry name" value="SERINE PROTEASE"/>
    <property type="match status" value="1"/>
</dbReference>
<accession>A0ABS6ZGR2</accession>
<dbReference type="PANTHER" id="PTHR15462:SF8">
    <property type="entry name" value="SERINE PROTEASE"/>
    <property type="match status" value="1"/>
</dbReference>
<sequence length="251" mass="25024">MNRRELPRTARRAGRVALATATVSALLTLGVPDAGAAPPAGGTSVAEAGLGTARVGALFAGGLGGGHFCTASVVRSAGRDLIATAAHCLGRAQDTVFVPGYREGAAPYGVWRITGVHEDPSWAATGNPDADVAFATLAPLEGRRIEDVVGAFPVAADQPDGVPVTVVGYPSSEEEPLTCSNATTMASVSQRRIGCPDLSGGTSGSPWLVGGALAGVLGGFEGGGTEPDVSYSAVLGGPAQELYRQAAAGRG</sequence>
<dbReference type="Proteomes" id="UP000812013">
    <property type="component" value="Unassembled WGS sequence"/>
</dbReference>
<feature type="signal peptide" evidence="2">
    <location>
        <begin position="1"/>
        <end position="36"/>
    </location>
</feature>
<dbReference type="RefSeq" id="WP_219672148.1">
    <property type="nucleotide sequence ID" value="NZ_WTFF01000534.1"/>
</dbReference>
<protein>
    <submittedName>
        <fullName evidence="3">Trypsin-like serine protease</fullName>
    </submittedName>
</protein>
<dbReference type="EMBL" id="WTFF01000534">
    <property type="protein sequence ID" value="MBW5486932.1"/>
    <property type="molecule type" value="Genomic_DNA"/>
</dbReference>
<evidence type="ECO:0000313" key="3">
    <source>
        <dbReference type="EMBL" id="MBW5486932.1"/>
    </source>
</evidence>
<keyword evidence="1 2" id="KW-0732">Signal</keyword>
<evidence type="ECO:0000256" key="1">
    <source>
        <dbReference type="ARBA" id="ARBA00022729"/>
    </source>
</evidence>
<comment type="caution">
    <text evidence="3">The sequence shown here is derived from an EMBL/GenBank/DDBJ whole genome shotgun (WGS) entry which is preliminary data.</text>
</comment>
<dbReference type="Pfam" id="PF13365">
    <property type="entry name" value="Trypsin_2"/>
    <property type="match status" value="1"/>
</dbReference>
<evidence type="ECO:0000256" key="2">
    <source>
        <dbReference type="SAM" id="SignalP"/>
    </source>
</evidence>
<proteinExistence type="predicted"/>
<organism evidence="3 4">
    <name type="scientific">Streptomyces bambusae</name>
    <dbReference type="NCBI Taxonomy" id="1550616"/>
    <lineage>
        <taxon>Bacteria</taxon>
        <taxon>Bacillati</taxon>
        <taxon>Actinomycetota</taxon>
        <taxon>Actinomycetes</taxon>
        <taxon>Kitasatosporales</taxon>
        <taxon>Streptomycetaceae</taxon>
        <taxon>Streptomyces</taxon>
    </lineage>
</organism>